<dbReference type="Proteomes" id="UP000318478">
    <property type="component" value="Unassembled WGS sequence"/>
</dbReference>
<evidence type="ECO:0000313" key="1">
    <source>
        <dbReference type="EMBL" id="TWT73635.1"/>
    </source>
</evidence>
<gene>
    <name evidence="1" type="ORF">Pla123a_35230</name>
</gene>
<organism evidence="1 2">
    <name type="scientific">Posidoniimonas polymericola</name>
    <dbReference type="NCBI Taxonomy" id="2528002"/>
    <lineage>
        <taxon>Bacteria</taxon>
        <taxon>Pseudomonadati</taxon>
        <taxon>Planctomycetota</taxon>
        <taxon>Planctomycetia</taxon>
        <taxon>Pirellulales</taxon>
        <taxon>Lacipirellulaceae</taxon>
        <taxon>Posidoniimonas</taxon>
    </lineage>
</organism>
<protein>
    <submittedName>
        <fullName evidence="1">Uncharacterized protein</fullName>
    </submittedName>
</protein>
<reference evidence="1 2" key="1">
    <citation type="submission" date="2019-02" db="EMBL/GenBank/DDBJ databases">
        <title>Deep-cultivation of Planctomycetes and their phenomic and genomic characterization uncovers novel biology.</title>
        <authorList>
            <person name="Wiegand S."/>
            <person name="Jogler M."/>
            <person name="Boedeker C."/>
            <person name="Pinto D."/>
            <person name="Vollmers J."/>
            <person name="Rivas-Marin E."/>
            <person name="Kohn T."/>
            <person name="Peeters S.H."/>
            <person name="Heuer A."/>
            <person name="Rast P."/>
            <person name="Oberbeckmann S."/>
            <person name="Bunk B."/>
            <person name="Jeske O."/>
            <person name="Meyerdierks A."/>
            <person name="Storesund J.E."/>
            <person name="Kallscheuer N."/>
            <person name="Luecker S."/>
            <person name="Lage O.M."/>
            <person name="Pohl T."/>
            <person name="Merkel B.J."/>
            <person name="Hornburger P."/>
            <person name="Mueller R.-W."/>
            <person name="Bruemmer F."/>
            <person name="Labrenz M."/>
            <person name="Spormann A.M."/>
            <person name="Op Den Camp H."/>
            <person name="Overmann J."/>
            <person name="Amann R."/>
            <person name="Jetten M.S.M."/>
            <person name="Mascher T."/>
            <person name="Medema M.H."/>
            <person name="Devos D.P."/>
            <person name="Kaster A.-K."/>
            <person name="Ovreas L."/>
            <person name="Rohde M."/>
            <person name="Galperin M.Y."/>
            <person name="Jogler C."/>
        </authorList>
    </citation>
    <scope>NUCLEOTIDE SEQUENCE [LARGE SCALE GENOMIC DNA]</scope>
    <source>
        <strain evidence="1 2">Pla123a</strain>
    </source>
</reference>
<evidence type="ECO:0000313" key="2">
    <source>
        <dbReference type="Proteomes" id="UP000318478"/>
    </source>
</evidence>
<keyword evidence="2" id="KW-1185">Reference proteome</keyword>
<comment type="caution">
    <text evidence="1">The sequence shown here is derived from an EMBL/GenBank/DDBJ whole genome shotgun (WGS) entry which is preliminary data.</text>
</comment>
<sequence>MFTDPTEIHAARAGAGLHRLIALLPCVVVAAAASTAAAESISFDHCESKGDWFVWRSVHRPLGVAWKDPYRLKLDSRKGDYQENTTVIVVDDASSTSVAVMRRLAGPSETAASLIDRLAPAGSRGEAVKFAGVDFQGIALAAASKGRPAEHVIVRVDDGELTLVSLSAIRKPRESLQQLLDRVGQRVRVSLKESQANRRQSDDDSIEPREADWAAAETAARAFVLAMLTQDPAGASEVMLDHPDAKILFQGSGPPPEVVAMMKELVPKAEIHRCEVGENLQLPGGSRRTLTDADVNRQELQLMPEINGEPMNPPLSVVNQNGTWKVDPRPLIAARRAAFGR</sequence>
<name>A0A5C5YGS2_9BACT</name>
<accession>A0A5C5YGS2</accession>
<proteinExistence type="predicted"/>
<dbReference type="AlphaFoldDB" id="A0A5C5YGS2"/>
<dbReference type="EMBL" id="SJPO01000009">
    <property type="protein sequence ID" value="TWT73635.1"/>
    <property type="molecule type" value="Genomic_DNA"/>
</dbReference>
<dbReference type="RefSeq" id="WP_146589314.1">
    <property type="nucleotide sequence ID" value="NZ_SJPO01000009.1"/>
</dbReference>